<gene>
    <name evidence="2" type="ORF">CR513_44989</name>
</gene>
<dbReference type="SUPFAM" id="SSF56672">
    <property type="entry name" value="DNA/RNA polymerases"/>
    <property type="match status" value="1"/>
</dbReference>
<dbReference type="InterPro" id="IPR043502">
    <property type="entry name" value="DNA/RNA_pol_sf"/>
</dbReference>
<dbReference type="PANTHER" id="PTHR24559:SF437">
    <property type="entry name" value="RNA-DIRECTED DNA POLYMERASE HOMOLOG"/>
    <property type="match status" value="1"/>
</dbReference>
<organism evidence="2 3">
    <name type="scientific">Mucuna pruriens</name>
    <name type="common">Velvet bean</name>
    <name type="synonym">Dolichos pruriens</name>
    <dbReference type="NCBI Taxonomy" id="157652"/>
    <lineage>
        <taxon>Eukaryota</taxon>
        <taxon>Viridiplantae</taxon>
        <taxon>Streptophyta</taxon>
        <taxon>Embryophyta</taxon>
        <taxon>Tracheophyta</taxon>
        <taxon>Spermatophyta</taxon>
        <taxon>Magnoliopsida</taxon>
        <taxon>eudicotyledons</taxon>
        <taxon>Gunneridae</taxon>
        <taxon>Pentapetalae</taxon>
        <taxon>rosids</taxon>
        <taxon>fabids</taxon>
        <taxon>Fabales</taxon>
        <taxon>Fabaceae</taxon>
        <taxon>Papilionoideae</taxon>
        <taxon>50 kb inversion clade</taxon>
        <taxon>NPAAA clade</taxon>
        <taxon>indigoferoid/millettioid clade</taxon>
        <taxon>Phaseoleae</taxon>
        <taxon>Mucuna</taxon>
    </lineage>
</organism>
<feature type="non-terminal residue" evidence="2">
    <location>
        <position position="1"/>
    </location>
</feature>
<keyword evidence="3" id="KW-1185">Reference proteome</keyword>
<dbReference type="AlphaFoldDB" id="A0A371FA44"/>
<dbReference type="EMBL" id="QJKJ01009921">
    <property type="protein sequence ID" value="RDX75167.1"/>
    <property type="molecule type" value="Genomic_DNA"/>
</dbReference>
<evidence type="ECO:0000313" key="3">
    <source>
        <dbReference type="Proteomes" id="UP000257109"/>
    </source>
</evidence>
<feature type="domain" description="Reverse transcriptase" evidence="1">
    <location>
        <begin position="104"/>
        <end position="168"/>
    </location>
</feature>
<dbReference type="Proteomes" id="UP000257109">
    <property type="component" value="Unassembled WGS sequence"/>
</dbReference>
<dbReference type="Gene3D" id="3.10.10.10">
    <property type="entry name" value="HIV Type 1 Reverse Transcriptase, subunit A, domain 1"/>
    <property type="match status" value="1"/>
</dbReference>
<sequence length="195" mass="22494">MANARARVKGKVRKDKKRAFISTDMCFHVSFLLSNFPIGFGEILEGFKDLFPKDIPKGLSNMLNRVVYKANIEKSKEIQQWVCESKSPCVVTFILVPKKDGSWDIVFSKIDLRSGYHLIRVREGDEWKIIFKTKFSLYEWLLKPFGLTNALNMFMRLMIHALRSLKAESILAQKEHFGLEGAVWAKSSTPGQDRY</sequence>
<protein>
    <recommendedName>
        <fullName evidence="1">Reverse transcriptase domain-containing protein</fullName>
    </recommendedName>
</protein>
<dbReference type="Gene3D" id="3.30.70.270">
    <property type="match status" value="1"/>
</dbReference>
<reference evidence="2" key="1">
    <citation type="submission" date="2018-05" db="EMBL/GenBank/DDBJ databases">
        <title>Draft genome of Mucuna pruriens seed.</title>
        <authorList>
            <person name="Nnadi N.E."/>
            <person name="Vos R."/>
            <person name="Hasami M.H."/>
            <person name="Devisetty U.K."/>
            <person name="Aguiy J.C."/>
        </authorList>
    </citation>
    <scope>NUCLEOTIDE SEQUENCE [LARGE SCALE GENOMIC DNA]</scope>
    <source>
        <strain evidence="2">JCA_2017</strain>
    </source>
</reference>
<dbReference type="InterPro" id="IPR000477">
    <property type="entry name" value="RT_dom"/>
</dbReference>
<dbReference type="InterPro" id="IPR053134">
    <property type="entry name" value="RNA-dir_DNA_polymerase"/>
</dbReference>
<dbReference type="PANTHER" id="PTHR24559">
    <property type="entry name" value="TRANSPOSON TY3-I GAG-POL POLYPROTEIN"/>
    <property type="match status" value="1"/>
</dbReference>
<dbReference type="STRING" id="157652.A0A371FA44"/>
<dbReference type="InterPro" id="IPR043128">
    <property type="entry name" value="Rev_trsase/Diguanyl_cyclase"/>
</dbReference>
<accession>A0A371FA44</accession>
<evidence type="ECO:0000313" key="2">
    <source>
        <dbReference type="EMBL" id="RDX75167.1"/>
    </source>
</evidence>
<comment type="caution">
    <text evidence="2">The sequence shown here is derived from an EMBL/GenBank/DDBJ whole genome shotgun (WGS) entry which is preliminary data.</text>
</comment>
<evidence type="ECO:0000259" key="1">
    <source>
        <dbReference type="Pfam" id="PF00078"/>
    </source>
</evidence>
<name>A0A371FA44_MUCPR</name>
<dbReference type="Pfam" id="PF00078">
    <property type="entry name" value="RVT_1"/>
    <property type="match status" value="1"/>
</dbReference>
<proteinExistence type="predicted"/>
<dbReference type="OrthoDB" id="1934635at2759"/>